<evidence type="ECO:0000256" key="1">
    <source>
        <dbReference type="SAM" id="Phobius"/>
    </source>
</evidence>
<dbReference type="AlphaFoldDB" id="A0A914QZ79"/>
<accession>A0A914QZ79</accession>
<dbReference type="Proteomes" id="UP000887578">
    <property type="component" value="Unplaced"/>
</dbReference>
<keyword evidence="1" id="KW-0472">Membrane</keyword>
<organism evidence="2 3">
    <name type="scientific">Panagrolaimus davidi</name>
    <dbReference type="NCBI Taxonomy" id="227884"/>
    <lineage>
        <taxon>Eukaryota</taxon>
        <taxon>Metazoa</taxon>
        <taxon>Ecdysozoa</taxon>
        <taxon>Nematoda</taxon>
        <taxon>Chromadorea</taxon>
        <taxon>Rhabditida</taxon>
        <taxon>Tylenchina</taxon>
        <taxon>Panagrolaimomorpha</taxon>
        <taxon>Panagrolaimoidea</taxon>
        <taxon>Panagrolaimidae</taxon>
        <taxon>Panagrolaimus</taxon>
    </lineage>
</organism>
<keyword evidence="1" id="KW-0812">Transmembrane</keyword>
<keyword evidence="1" id="KW-1133">Transmembrane helix</keyword>
<protein>
    <submittedName>
        <fullName evidence="3">Uncharacterized protein</fullName>
    </submittedName>
</protein>
<dbReference type="WBParaSite" id="PDA_v2.g9669.t1">
    <property type="protein sequence ID" value="PDA_v2.g9669.t1"/>
    <property type="gene ID" value="PDA_v2.g9669"/>
</dbReference>
<evidence type="ECO:0000313" key="3">
    <source>
        <dbReference type="WBParaSite" id="PDA_v2.g9669.t1"/>
    </source>
</evidence>
<evidence type="ECO:0000313" key="2">
    <source>
        <dbReference type="Proteomes" id="UP000887578"/>
    </source>
</evidence>
<keyword evidence="2" id="KW-1185">Reference proteome</keyword>
<sequence length="110" mass="12660">MPKKLKTEKLPIIGFFNNSSVICLWNVTNLWIHGMVRMFELNKTKKRFLFVPGKFGKDLFIDFLLPKPTIVASSTDVTSLNGAVYDLVKIMSEKKNRSMTLIKINRKILV</sequence>
<reference evidence="3" key="1">
    <citation type="submission" date="2022-11" db="UniProtKB">
        <authorList>
            <consortium name="WormBaseParasite"/>
        </authorList>
    </citation>
    <scope>IDENTIFICATION</scope>
</reference>
<proteinExistence type="predicted"/>
<name>A0A914QZ79_9BILA</name>
<feature type="transmembrane region" description="Helical" evidence="1">
    <location>
        <begin position="12"/>
        <end position="32"/>
    </location>
</feature>